<feature type="compositionally biased region" description="Basic and acidic residues" evidence="1">
    <location>
        <begin position="1"/>
        <end position="13"/>
    </location>
</feature>
<feature type="region of interest" description="Disordered" evidence="1">
    <location>
        <begin position="777"/>
        <end position="812"/>
    </location>
</feature>
<sequence length="812" mass="89512">MGNEASKNKELTKHGSISSKHNNGSLNGISTNIKSNGVATVEITEPHYVIVETDSKSAEAPIISELLETIIQKEEVQEINENPPDESLPDPDPQTESDTREEEAFSVIIDVHQDDFEYPLWKAEISTQTDRKIEAHISTQTGEDNVDTTTYTDGPVEVIMETQASQEDPPNESAFVIAGVVEDTLNEEHLDNQTAGIIKEELVKENIVCECIVCRADTTTNTYGQIEDIVIIETAATEEDPSYDPSLIIAEEVVEETFNVEPSDNQESGFIKEELVMENIVCENIVFREEWMEVIDIINFNESKVPSVTVLLVNMESAHEGVTADTVAEDVPEICKQEVLAVAVENVPTRCENVEPVHEEVTADYAPAVEDVPEICEQEVHAVLELSVPPVTVIIVNVESHHEEISANGVIAVENVQEICGQVVLDDEWDRCPEEEVIIVEAPSIERITFEELPDEKLCSHDDEDMLGYILEVIARDMNAEVGEDVSTDLGPEQVEETEPSHVQDDDMIMAAAIETLSLEFECFSITSQESLDDSADHVEEEMITATSYLHLSGEQVAGLVTPEEPVTEMTNKEAIEALSNEMEAVPESVEEHTTGGQVTGEDSSEETMEQSDDVLAQAVTPEQIPVEQVEETPSPLDEDATQELLRNTPEAVFEDISGLLEVPENIVEEPADVPPMDATEESEPCVSDQEELVEENIVLAEMLIDSTHVVSEMSLEGNASLPEQQRKGNVLVVLLETIEDEVTEEIMQETDHSGPSLSAEEENYAFLETIVEEILTEDDDEAECDLVTSEEDSEENAENEPSGTSTDSSLD</sequence>
<dbReference type="InParanoid" id="A0A6P8TNE2"/>
<name>A0A6P8TNE2_GYMAC</name>
<feature type="region of interest" description="Disordered" evidence="1">
    <location>
        <begin position="80"/>
        <end position="101"/>
    </location>
</feature>
<feature type="region of interest" description="Disordered" evidence="1">
    <location>
        <begin position="1"/>
        <end position="32"/>
    </location>
</feature>
<dbReference type="OrthoDB" id="8962384at2759"/>
<dbReference type="KEGG" id="gacu:117537381"/>
<dbReference type="CTD" id="8537"/>
<dbReference type="GeneID" id="117537381"/>
<feature type="compositionally biased region" description="Polar residues" evidence="1">
    <location>
        <begin position="802"/>
        <end position="812"/>
    </location>
</feature>
<dbReference type="Proteomes" id="UP000515161">
    <property type="component" value="Unplaced"/>
</dbReference>
<feature type="compositionally biased region" description="Polar residues" evidence="1">
    <location>
        <begin position="15"/>
        <end position="32"/>
    </location>
</feature>
<reference evidence="3" key="1">
    <citation type="submission" date="2025-08" db="UniProtKB">
        <authorList>
            <consortium name="RefSeq"/>
        </authorList>
    </citation>
    <scope>IDENTIFICATION</scope>
</reference>
<protein>
    <submittedName>
        <fullName evidence="3">Breast carcinoma-amplified sequence 1 isoform X1</fullName>
    </submittedName>
</protein>
<evidence type="ECO:0000313" key="2">
    <source>
        <dbReference type="Proteomes" id="UP000515161"/>
    </source>
</evidence>
<gene>
    <name evidence="3" type="primary">bcas1</name>
</gene>
<evidence type="ECO:0000313" key="3">
    <source>
        <dbReference type="RefSeq" id="XP_034058462.1"/>
    </source>
</evidence>
<keyword evidence="2" id="KW-1185">Reference proteome</keyword>
<feature type="compositionally biased region" description="Acidic residues" evidence="1">
    <location>
        <begin position="83"/>
        <end position="101"/>
    </location>
</feature>
<proteinExistence type="predicted"/>
<feature type="compositionally biased region" description="Acidic residues" evidence="1">
    <location>
        <begin position="777"/>
        <end position="799"/>
    </location>
</feature>
<dbReference type="RefSeq" id="XP_034058462.1">
    <property type="nucleotide sequence ID" value="XM_034202571.1"/>
</dbReference>
<dbReference type="AlphaFoldDB" id="A0A6P8TNE2"/>
<accession>A0A6P8TNE2</accession>
<evidence type="ECO:0000256" key="1">
    <source>
        <dbReference type="SAM" id="MobiDB-lite"/>
    </source>
</evidence>
<organism evidence="2 3">
    <name type="scientific">Gymnodraco acuticeps</name>
    <name type="common">Antarctic dragonfish</name>
    <dbReference type="NCBI Taxonomy" id="8218"/>
    <lineage>
        <taxon>Eukaryota</taxon>
        <taxon>Metazoa</taxon>
        <taxon>Chordata</taxon>
        <taxon>Craniata</taxon>
        <taxon>Vertebrata</taxon>
        <taxon>Euteleostomi</taxon>
        <taxon>Actinopterygii</taxon>
        <taxon>Neopterygii</taxon>
        <taxon>Teleostei</taxon>
        <taxon>Neoteleostei</taxon>
        <taxon>Acanthomorphata</taxon>
        <taxon>Eupercaria</taxon>
        <taxon>Perciformes</taxon>
        <taxon>Notothenioidei</taxon>
        <taxon>Bathydraconidae</taxon>
        <taxon>Gymnodraco</taxon>
    </lineage>
</organism>